<feature type="compositionally biased region" description="Basic and acidic residues" evidence="1">
    <location>
        <begin position="1"/>
        <end position="12"/>
    </location>
</feature>
<comment type="caution">
    <text evidence="3">The sequence shown here is derived from an EMBL/GenBank/DDBJ whole genome shotgun (WGS) entry which is preliminary data.</text>
</comment>
<dbReference type="SMART" id="SM00256">
    <property type="entry name" value="FBOX"/>
    <property type="match status" value="1"/>
</dbReference>
<dbReference type="CDD" id="cd09917">
    <property type="entry name" value="F-box_SF"/>
    <property type="match status" value="1"/>
</dbReference>
<dbReference type="AlphaFoldDB" id="A0A8H6VFY0"/>
<sequence>MPKDKRRVRDSGEYIPSRKLKGPGDVAKRSVVTHRVTRRMTTDAARDAVFYTAELLEQIFENLPPRSILTAQRVCHQFCDIVAQSSDLQNKMLGKDESAVVEEYIVERLPGNMGGE</sequence>
<proteinExistence type="predicted"/>
<feature type="region of interest" description="Disordered" evidence="1">
    <location>
        <begin position="1"/>
        <end position="27"/>
    </location>
</feature>
<dbReference type="Pfam" id="PF12937">
    <property type="entry name" value="F-box-like"/>
    <property type="match status" value="1"/>
</dbReference>
<dbReference type="Proteomes" id="UP000660729">
    <property type="component" value="Unassembled WGS sequence"/>
</dbReference>
<dbReference type="OrthoDB" id="3643063at2759"/>
<dbReference type="InterPro" id="IPR036047">
    <property type="entry name" value="F-box-like_dom_sf"/>
</dbReference>
<organism evidence="3 4">
    <name type="scientific">Pseudocercospora fuligena</name>
    <dbReference type="NCBI Taxonomy" id="685502"/>
    <lineage>
        <taxon>Eukaryota</taxon>
        <taxon>Fungi</taxon>
        <taxon>Dikarya</taxon>
        <taxon>Ascomycota</taxon>
        <taxon>Pezizomycotina</taxon>
        <taxon>Dothideomycetes</taxon>
        <taxon>Dothideomycetidae</taxon>
        <taxon>Mycosphaerellales</taxon>
        <taxon>Mycosphaerellaceae</taxon>
        <taxon>Pseudocercospora</taxon>
    </lineage>
</organism>
<dbReference type="EMBL" id="JABCIY010000177">
    <property type="protein sequence ID" value="KAF7189985.1"/>
    <property type="molecule type" value="Genomic_DNA"/>
</dbReference>
<evidence type="ECO:0000313" key="4">
    <source>
        <dbReference type="Proteomes" id="UP000660729"/>
    </source>
</evidence>
<accession>A0A8H6VFY0</accession>
<reference evidence="3" key="1">
    <citation type="submission" date="2020-04" db="EMBL/GenBank/DDBJ databases">
        <title>Draft genome resource of the tomato pathogen Pseudocercospora fuligena.</title>
        <authorList>
            <person name="Zaccaron A."/>
        </authorList>
    </citation>
    <scope>NUCLEOTIDE SEQUENCE</scope>
    <source>
        <strain evidence="3">PF001</strain>
    </source>
</reference>
<dbReference type="SUPFAM" id="SSF81383">
    <property type="entry name" value="F-box domain"/>
    <property type="match status" value="1"/>
</dbReference>
<gene>
    <name evidence="3" type="ORF">HII31_08807</name>
</gene>
<dbReference type="InterPro" id="IPR001810">
    <property type="entry name" value="F-box_dom"/>
</dbReference>
<evidence type="ECO:0000313" key="3">
    <source>
        <dbReference type="EMBL" id="KAF7189985.1"/>
    </source>
</evidence>
<dbReference type="Gene3D" id="1.20.1280.50">
    <property type="match status" value="1"/>
</dbReference>
<keyword evidence="4" id="KW-1185">Reference proteome</keyword>
<evidence type="ECO:0000256" key="1">
    <source>
        <dbReference type="SAM" id="MobiDB-lite"/>
    </source>
</evidence>
<name>A0A8H6VFY0_9PEZI</name>
<feature type="domain" description="F-box" evidence="2">
    <location>
        <begin position="51"/>
        <end position="91"/>
    </location>
</feature>
<evidence type="ECO:0000259" key="2">
    <source>
        <dbReference type="SMART" id="SM00256"/>
    </source>
</evidence>
<protein>
    <recommendedName>
        <fullName evidence="2">F-box domain-containing protein</fullName>
    </recommendedName>
</protein>